<keyword evidence="2" id="KW-0732">Signal</keyword>
<gene>
    <name evidence="3" type="ORF">HMPREF9371_1543</name>
</gene>
<dbReference type="PATRIC" id="fig|1032488.3.peg.1462"/>
<dbReference type="AlphaFoldDB" id="G4CIV4"/>
<proteinExistence type="predicted"/>
<dbReference type="Proteomes" id="UP000003019">
    <property type="component" value="Unassembled WGS sequence"/>
</dbReference>
<sequence>MTLRSRFLLSFCLLLAACGPSAEDTAASAAAASHASAALEPPPAAVPAAEPPALTVSEAVPAPASADTPLPQSETETHYAEPEAPAEPLVYGADGMHPICEAYFQRARRCFARAPAERAALLQQSLEATRAELLPADADTCRAVSQQFDEMAQAMGCVHDDGTAAH</sequence>
<dbReference type="HOGENOM" id="CLU_1600945_0_0_4"/>
<evidence type="ECO:0000313" key="3">
    <source>
        <dbReference type="EMBL" id="EGY52247.1"/>
    </source>
</evidence>
<dbReference type="PROSITE" id="PS51257">
    <property type="entry name" value="PROKAR_LIPOPROTEIN"/>
    <property type="match status" value="1"/>
</dbReference>
<feature type="signal peptide" evidence="2">
    <location>
        <begin position="1"/>
        <end position="22"/>
    </location>
</feature>
<feature type="chain" id="PRO_5003462052" evidence="2">
    <location>
        <begin position="23"/>
        <end position="166"/>
    </location>
</feature>
<feature type="region of interest" description="Disordered" evidence="1">
    <location>
        <begin position="60"/>
        <end position="82"/>
    </location>
</feature>
<dbReference type="STRING" id="1032488.HMPREF9371_1543"/>
<dbReference type="RefSeq" id="WP_009119233.1">
    <property type="nucleotide sequence ID" value="NZ_JH164926.1"/>
</dbReference>
<dbReference type="EMBL" id="AGAY01000056">
    <property type="protein sequence ID" value="EGY52247.1"/>
    <property type="molecule type" value="Genomic_DNA"/>
</dbReference>
<reference evidence="3 4" key="1">
    <citation type="submission" date="2011-05" db="EMBL/GenBank/DDBJ databases">
        <authorList>
            <person name="Muzny D."/>
            <person name="Qin X."/>
            <person name="Deng J."/>
            <person name="Jiang H."/>
            <person name="Liu Y."/>
            <person name="Qu J."/>
            <person name="Song X.-Z."/>
            <person name="Zhang L."/>
            <person name="Thornton R."/>
            <person name="Coyle M."/>
            <person name="Francisco L."/>
            <person name="Jackson L."/>
            <person name="Javaid M."/>
            <person name="Korchina V."/>
            <person name="Kovar C."/>
            <person name="Mata R."/>
            <person name="Mathew T."/>
            <person name="Ngo R."/>
            <person name="Nguyen L."/>
            <person name="Nguyen N."/>
            <person name="Okwuonu G."/>
            <person name="Ongeri F."/>
            <person name="Pham C."/>
            <person name="Simmons D."/>
            <person name="Wilczek-Boney K."/>
            <person name="Hale W."/>
            <person name="Jakkamsetti A."/>
            <person name="Pham P."/>
            <person name="Ruth R."/>
            <person name="San Lucas F."/>
            <person name="Warren J."/>
            <person name="Zhang J."/>
            <person name="Zhao Z."/>
            <person name="Zhou C."/>
            <person name="Zhu D."/>
            <person name="Lee S."/>
            <person name="Bess C."/>
            <person name="Blankenburg K."/>
            <person name="Forbes L."/>
            <person name="Fu Q."/>
            <person name="Gubbala S."/>
            <person name="Hirani K."/>
            <person name="Jayaseelan J.C."/>
            <person name="Lara F."/>
            <person name="Munidasa M."/>
            <person name="Palculict T."/>
            <person name="Patil S."/>
            <person name="Pu L.-L."/>
            <person name="Saada N."/>
            <person name="Tang L."/>
            <person name="Weissenberger G."/>
            <person name="Zhu Y."/>
            <person name="Hemphill L."/>
            <person name="Shang Y."/>
            <person name="Youmans B."/>
            <person name="Ayvaz T."/>
            <person name="Ross M."/>
            <person name="Santibanez J."/>
            <person name="Aqrawi P."/>
            <person name="Gross S."/>
            <person name="Joshi V."/>
            <person name="Fowler G."/>
            <person name="Nazareth L."/>
            <person name="Reid J."/>
            <person name="Worley K."/>
            <person name="Petrosino J."/>
            <person name="Highlander S."/>
            <person name="Gibbs R."/>
        </authorList>
    </citation>
    <scope>NUCLEOTIDE SEQUENCE [LARGE SCALE GENOMIC DNA]</scope>
    <source>
        <strain evidence="3 4">871</strain>
    </source>
</reference>
<comment type="caution">
    <text evidence="3">The sequence shown here is derived from an EMBL/GenBank/DDBJ whole genome shotgun (WGS) entry which is preliminary data.</text>
</comment>
<protein>
    <submittedName>
        <fullName evidence="3">Uncharacterized protein</fullName>
    </submittedName>
</protein>
<accession>G4CIV4</accession>
<evidence type="ECO:0000256" key="1">
    <source>
        <dbReference type="SAM" id="MobiDB-lite"/>
    </source>
</evidence>
<keyword evidence="4" id="KW-1185">Reference proteome</keyword>
<evidence type="ECO:0000313" key="4">
    <source>
        <dbReference type="Proteomes" id="UP000003019"/>
    </source>
</evidence>
<dbReference type="OrthoDB" id="8610684at2"/>
<evidence type="ECO:0000256" key="2">
    <source>
        <dbReference type="SAM" id="SignalP"/>
    </source>
</evidence>
<name>G4CIV4_9NEIS</name>
<organism evidence="3 4">
    <name type="scientific">Neisseria shayeganii 871</name>
    <dbReference type="NCBI Taxonomy" id="1032488"/>
    <lineage>
        <taxon>Bacteria</taxon>
        <taxon>Pseudomonadati</taxon>
        <taxon>Pseudomonadota</taxon>
        <taxon>Betaproteobacteria</taxon>
        <taxon>Neisseriales</taxon>
        <taxon>Neisseriaceae</taxon>
        <taxon>Neisseria</taxon>
    </lineage>
</organism>